<sequence length="1162" mass="126902">MRRLQAWPPWIVASLMVIFLQLEESRMGTSPVLWTPAAAFNPVPNFPKPFQSISKCTNYIKIMLVGGDSTDLKPLCRLSASLSTSSPVTTPTPILCSNNSHNSRDCVDRHVVKIASNLRQSLKKKSGSESVGILQKELEIALRKDCLDPSASSSVPGVKSKRPRKTNWKKARQTHASTRRLLVALVRDFARYNVDPGVTFWSTFEAWLAFPRVIPPTGEIASLVLALAILDVPPGSEGLLNAGLQAACTERTASPRTMAVADAQQFCKALTLLRGPGATFRVGPAAGMARLLASLEREVRAAKYPSRREDRTLVLPKQTSGTRWVRRPSHVSAPQAETERVPALTCSLLHRRVLDALRTVGLVCEDEVCHAGLRLDVVVYPPSIPPSAPPSLFRPRLPLVIEIDGPQHFIHGDPTRPTGATVARHRFVRSQQDQWAGLVSLTHADAQGEKGRTPVERLLAVLEAKVREQAGVELAGYRTGAGGAKGNGGEGERVEMEASGGRERRGGNAAAYEGKGKMEQGKTTYLGVEMQAWELSKRLLVSRSSQEVLSLVEEARQGHRSSFLDASHFATALTRLARISTRAPQPRLSRRSNKAGLRASNDRNADNRTHGTAGNATTTNYLSNSSSNDTIIDSDIDSFGNRESGIFGSISSKTGQKKESVNGCHRWVGGPAGLLGNTTQALAIIGQADFPALALLIEAMIPFYEGILEKRGEKGGDGCADDSICETEREMLAVAEAAIARVAELEQRSMARAEEETRKEDGGTRPLPGEAIRYSAPKSSTGDRDAPCGIDLSSARYPEVLMTSWSLVTFLHAISRLGYHSWSLPVSASRIQTMISRGQLDAPALVSVLTSLTMICLRISTPPATLPRTNSSCMLPDSPSMPISQRWELTFPFSTAATSILPSTEGVFAAVDALVQGSLGQLHLLSPRDLVSFVRAITLFEEAGYVLATSLDSRACHANALPSSDAGLPSFLPSSFSPYQDGIKAMRTGTSSLTPQPTRERLITSIVEAAGKPHISQSLSLSDLAVLTLRAPADGEHEEVVSNQRDRRKSPQWPLIKDVRRRLRSMSPSALVKFLLYELPVRSMTEGAWRQEPCTIRRQKFLRRTSLMLQPRPTRAFLMMLTNELYKQRAALTVREKASVIAQLRAWEDIYDPGTRFWQRFP</sequence>
<gene>
    <name evidence="3" type="ORF">Naga_100077g16</name>
</gene>
<dbReference type="EMBL" id="AZIL01001681">
    <property type="protein sequence ID" value="EWM23413.1"/>
    <property type="molecule type" value="Genomic_DNA"/>
</dbReference>
<keyword evidence="2" id="KW-0732">Signal</keyword>
<dbReference type="OrthoDB" id="10311972at2759"/>
<evidence type="ECO:0008006" key="5">
    <source>
        <dbReference type="Google" id="ProtNLM"/>
    </source>
</evidence>
<dbReference type="Proteomes" id="UP000019335">
    <property type="component" value="Chromosome 17"/>
</dbReference>
<evidence type="ECO:0000256" key="1">
    <source>
        <dbReference type="SAM" id="MobiDB-lite"/>
    </source>
</evidence>
<proteinExistence type="predicted"/>
<feature type="region of interest" description="Disordered" evidence="1">
    <location>
        <begin position="580"/>
        <end position="621"/>
    </location>
</feature>
<feature type="compositionally biased region" description="Low complexity" evidence="1">
    <location>
        <begin position="611"/>
        <end position="621"/>
    </location>
</feature>
<feature type="chain" id="PRO_5004900922" description="RAP domain-containing protein" evidence="2">
    <location>
        <begin position="26"/>
        <end position="1162"/>
    </location>
</feature>
<evidence type="ECO:0000313" key="4">
    <source>
        <dbReference type="Proteomes" id="UP000019335"/>
    </source>
</evidence>
<organism evidence="3 4">
    <name type="scientific">Nannochloropsis gaditana</name>
    <dbReference type="NCBI Taxonomy" id="72520"/>
    <lineage>
        <taxon>Eukaryota</taxon>
        <taxon>Sar</taxon>
        <taxon>Stramenopiles</taxon>
        <taxon>Ochrophyta</taxon>
        <taxon>Eustigmatophyceae</taxon>
        <taxon>Eustigmatales</taxon>
        <taxon>Monodopsidaceae</taxon>
        <taxon>Nannochloropsis</taxon>
    </lineage>
</organism>
<feature type="region of interest" description="Disordered" evidence="1">
    <location>
        <begin position="482"/>
        <end position="511"/>
    </location>
</feature>
<feature type="region of interest" description="Disordered" evidence="1">
    <location>
        <begin position="150"/>
        <end position="172"/>
    </location>
</feature>
<reference evidence="3 4" key="1">
    <citation type="journal article" date="2014" name="Mol. Plant">
        <title>Chromosome Scale Genome Assembly and Transcriptome Profiling of Nannochloropsis gaditana in Nitrogen Depletion.</title>
        <authorList>
            <person name="Corteggiani Carpinelli E."/>
            <person name="Telatin A."/>
            <person name="Vitulo N."/>
            <person name="Forcato C."/>
            <person name="D'Angelo M."/>
            <person name="Schiavon R."/>
            <person name="Vezzi A."/>
            <person name="Giacometti G.M."/>
            <person name="Morosinotto T."/>
            <person name="Valle G."/>
        </authorList>
    </citation>
    <scope>NUCLEOTIDE SEQUENCE [LARGE SCALE GENOMIC DNA]</scope>
    <source>
        <strain evidence="3 4">B-31</strain>
    </source>
</reference>
<feature type="compositionally biased region" description="Basic residues" evidence="1">
    <location>
        <begin position="159"/>
        <end position="172"/>
    </location>
</feature>
<protein>
    <recommendedName>
        <fullName evidence="5">RAP domain-containing protein</fullName>
    </recommendedName>
</protein>
<dbReference type="AlphaFoldDB" id="W7TIS6"/>
<evidence type="ECO:0000256" key="2">
    <source>
        <dbReference type="SAM" id="SignalP"/>
    </source>
</evidence>
<evidence type="ECO:0000313" key="3">
    <source>
        <dbReference type="EMBL" id="EWM23413.1"/>
    </source>
</evidence>
<comment type="caution">
    <text evidence="3">The sequence shown here is derived from an EMBL/GenBank/DDBJ whole genome shotgun (WGS) entry which is preliminary data.</text>
</comment>
<keyword evidence="4" id="KW-1185">Reference proteome</keyword>
<feature type="signal peptide" evidence="2">
    <location>
        <begin position="1"/>
        <end position="25"/>
    </location>
</feature>
<accession>W7TIS6</accession>
<feature type="compositionally biased region" description="Basic and acidic residues" evidence="1">
    <location>
        <begin position="600"/>
        <end position="609"/>
    </location>
</feature>
<feature type="compositionally biased region" description="Basic and acidic residues" evidence="1">
    <location>
        <begin position="490"/>
        <end position="506"/>
    </location>
</feature>
<name>W7TIS6_9STRA</name>
<feature type="compositionally biased region" description="Basic and acidic residues" evidence="1">
    <location>
        <begin position="750"/>
        <end position="763"/>
    </location>
</feature>
<feature type="region of interest" description="Disordered" evidence="1">
    <location>
        <begin position="750"/>
        <end position="786"/>
    </location>
</feature>